<organism evidence="1 2">
    <name type="scientific">Rhodopirellula baltica SWK14</name>
    <dbReference type="NCBI Taxonomy" id="993516"/>
    <lineage>
        <taxon>Bacteria</taxon>
        <taxon>Pseudomonadati</taxon>
        <taxon>Planctomycetota</taxon>
        <taxon>Planctomycetia</taxon>
        <taxon>Pirellulales</taxon>
        <taxon>Pirellulaceae</taxon>
        <taxon>Rhodopirellula</taxon>
    </lineage>
</organism>
<sequence length="41" mass="4653">MMAIGQMSILIDRHFRPRIDPLVHTSFKRIASSNLSRGGDK</sequence>
<proteinExistence type="predicted"/>
<dbReference type="AlphaFoldDB" id="L7CHL7"/>
<comment type="caution">
    <text evidence="1">The sequence shown here is derived from an EMBL/GenBank/DDBJ whole genome shotgun (WGS) entry which is preliminary data.</text>
</comment>
<dbReference type="Proteomes" id="UP000010959">
    <property type="component" value="Unassembled WGS sequence"/>
</dbReference>
<accession>L7CHL7</accession>
<dbReference type="EMBL" id="AMWG01000059">
    <property type="protein sequence ID" value="ELP33478.1"/>
    <property type="molecule type" value="Genomic_DNA"/>
</dbReference>
<evidence type="ECO:0000313" key="1">
    <source>
        <dbReference type="EMBL" id="ELP33478.1"/>
    </source>
</evidence>
<gene>
    <name evidence="1" type="ORF">RBSWK_02593</name>
</gene>
<protein>
    <submittedName>
        <fullName evidence="1">Uncharacterized protein</fullName>
    </submittedName>
</protein>
<reference evidence="1 2" key="1">
    <citation type="journal article" date="2013" name="Mar. Genomics">
        <title>Expression of sulfatases in Rhodopirellula baltica and the diversity of sulfatases in the genus Rhodopirellula.</title>
        <authorList>
            <person name="Wegner C.E."/>
            <person name="Richter-Heitmann T."/>
            <person name="Klindworth A."/>
            <person name="Klockow C."/>
            <person name="Richter M."/>
            <person name="Achstetter T."/>
            <person name="Glockner F.O."/>
            <person name="Harder J."/>
        </authorList>
    </citation>
    <scope>NUCLEOTIDE SEQUENCE [LARGE SCALE GENOMIC DNA]</scope>
    <source>
        <strain evidence="1 2">SWK14</strain>
    </source>
</reference>
<name>L7CHL7_RHOBT</name>
<evidence type="ECO:0000313" key="2">
    <source>
        <dbReference type="Proteomes" id="UP000010959"/>
    </source>
</evidence>